<evidence type="ECO:0000256" key="2">
    <source>
        <dbReference type="ARBA" id="ARBA00023002"/>
    </source>
</evidence>
<protein>
    <submittedName>
        <fullName evidence="3">SDR family oxidoreductase</fullName>
    </submittedName>
</protein>
<dbReference type="AlphaFoldDB" id="A0AAE6YY55"/>
<dbReference type="EMBL" id="CP033622">
    <property type="protein sequence ID" value="QIZ50741.1"/>
    <property type="molecule type" value="Genomic_DNA"/>
</dbReference>
<comment type="similarity">
    <text evidence="1">Belongs to the short-chain dehydrogenases/reductases (SDR) family.</text>
</comment>
<dbReference type="InterPro" id="IPR020904">
    <property type="entry name" value="Sc_DH/Rdtase_CS"/>
</dbReference>
<dbReference type="Pfam" id="PF13561">
    <property type="entry name" value="adh_short_C2"/>
    <property type="match status" value="1"/>
</dbReference>
<accession>A0AAE6YY55</accession>
<dbReference type="PANTHER" id="PTHR42879:SF2">
    <property type="entry name" value="3-OXOACYL-[ACYL-CARRIER-PROTEIN] REDUCTASE FABG"/>
    <property type="match status" value="1"/>
</dbReference>
<dbReference type="EMBL" id="CP040817">
    <property type="protein sequence ID" value="QYM90535.1"/>
    <property type="molecule type" value="Genomic_DNA"/>
</dbReference>
<reference evidence="3 5" key="1">
    <citation type="submission" date="2018-11" db="EMBL/GenBank/DDBJ databases">
        <title>Complete genome sequence of Dickeya zeae strain CE1 infecting Canna edulis Ker-Gawl. in China.</title>
        <authorList>
            <person name="Zhang J."/>
            <person name="Lin B."/>
            <person name="Shen H."/>
            <person name="Jiang S."/>
            <person name="Pu X."/>
            <person name="Sun D."/>
        </authorList>
    </citation>
    <scope>NUCLEOTIDE SEQUENCE [LARGE SCALE GENOMIC DNA]</scope>
    <source>
        <strain evidence="3 5">CE1</strain>
    </source>
</reference>
<dbReference type="GO" id="GO:0016491">
    <property type="term" value="F:oxidoreductase activity"/>
    <property type="evidence" value="ECO:0007669"/>
    <property type="project" value="UniProtKB-KW"/>
</dbReference>
<dbReference type="FunFam" id="3.40.50.720:FF:000173">
    <property type="entry name" value="3-oxoacyl-[acyl-carrier protein] reductase"/>
    <property type="match status" value="1"/>
</dbReference>
<dbReference type="InterPro" id="IPR036291">
    <property type="entry name" value="NAD(P)-bd_dom_sf"/>
</dbReference>
<dbReference type="GO" id="GO:0032787">
    <property type="term" value="P:monocarboxylic acid metabolic process"/>
    <property type="evidence" value="ECO:0007669"/>
    <property type="project" value="UniProtKB-ARBA"/>
</dbReference>
<evidence type="ECO:0000313" key="3">
    <source>
        <dbReference type="EMBL" id="QIZ50741.1"/>
    </source>
</evidence>
<dbReference type="PANTHER" id="PTHR42879">
    <property type="entry name" value="3-OXOACYL-(ACYL-CARRIER-PROTEIN) REDUCTASE"/>
    <property type="match status" value="1"/>
</dbReference>
<evidence type="ECO:0000313" key="5">
    <source>
        <dbReference type="Proteomes" id="UP000500801"/>
    </source>
</evidence>
<dbReference type="PROSITE" id="PS00061">
    <property type="entry name" value="ADH_SHORT"/>
    <property type="match status" value="1"/>
</dbReference>
<name>A0AAE6YY55_9GAMM</name>
<keyword evidence="2" id="KW-0560">Oxidoreductase</keyword>
<dbReference type="Proteomes" id="UP000824976">
    <property type="component" value="Chromosome"/>
</dbReference>
<dbReference type="Proteomes" id="UP000500801">
    <property type="component" value="Chromosome"/>
</dbReference>
<sequence>MLLKGKNVLITGTRRGMGKAMVEAFAANGANIYAHAREETPEFISYIQTISSRYQVEIWPIYFDMTDSVGMKAAVKRLMSEKKIIHALVNNAGITSNSLFQMTTEESLRHQFEVNFFSVFIFTQYISKLMVRQKEGSIINISSTAGEDGNPGKSAYGASKAAIIAMTKSIAAELGDYGIRVNSIAPGITDTDMLTTLPESVLEETRKSTDLLRVGLPEEIANTVVFLASDLSSYISGQTIRVDGGLR</sequence>
<evidence type="ECO:0000313" key="6">
    <source>
        <dbReference type="Proteomes" id="UP000824976"/>
    </source>
</evidence>
<organism evidence="3 5">
    <name type="scientific">Dickeya zeae</name>
    <dbReference type="NCBI Taxonomy" id="204042"/>
    <lineage>
        <taxon>Bacteria</taxon>
        <taxon>Pseudomonadati</taxon>
        <taxon>Pseudomonadota</taxon>
        <taxon>Gammaproteobacteria</taxon>
        <taxon>Enterobacterales</taxon>
        <taxon>Pectobacteriaceae</taxon>
        <taxon>Dickeya</taxon>
    </lineage>
</organism>
<dbReference type="InterPro" id="IPR050259">
    <property type="entry name" value="SDR"/>
</dbReference>
<dbReference type="Gene3D" id="3.40.50.720">
    <property type="entry name" value="NAD(P)-binding Rossmann-like Domain"/>
    <property type="match status" value="1"/>
</dbReference>
<dbReference type="CDD" id="cd05233">
    <property type="entry name" value="SDR_c"/>
    <property type="match status" value="1"/>
</dbReference>
<dbReference type="RefSeq" id="WP_168362144.1">
    <property type="nucleotide sequence ID" value="NZ_CP033622.1"/>
</dbReference>
<dbReference type="PRINTS" id="PR00080">
    <property type="entry name" value="SDRFAMILY"/>
</dbReference>
<proteinExistence type="inferred from homology"/>
<dbReference type="SUPFAM" id="SSF51735">
    <property type="entry name" value="NAD(P)-binding Rossmann-fold domains"/>
    <property type="match status" value="1"/>
</dbReference>
<evidence type="ECO:0000256" key="1">
    <source>
        <dbReference type="ARBA" id="ARBA00006484"/>
    </source>
</evidence>
<dbReference type="InterPro" id="IPR002347">
    <property type="entry name" value="SDR_fam"/>
</dbReference>
<reference evidence="4 6" key="2">
    <citation type="submission" date="2019-06" db="EMBL/GenBank/DDBJ databases">
        <title>Complete genome of Dickeya zeae PL65.</title>
        <authorList>
            <person name="Boluk G."/>
            <person name="Arif M."/>
        </authorList>
    </citation>
    <scope>NUCLEOTIDE SEQUENCE [LARGE SCALE GENOMIC DNA]</scope>
    <source>
        <strain evidence="4 6">PL65</strain>
    </source>
</reference>
<gene>
    <name evidence="3" type="ORF">DWG24_08125</name>
    <name evidence="4" type="ORF">FGI21_00965</name>
</gene>
<evidence type="ECO:0000313" key="4">
    <source>
        <dbReference type="EMBL" id="QYM90535.1"/>
    </source>
</evidence>
<dbReference type="PRINTS" id="PR00081">
    <property type="entry name" value="GDHRDH"/>
</dbReference>
<keyword evidence="6" id="KW-1185">Reference proteome</keyword>